<evidence type="ECO:0000313" key="2">
    <source>
        <dbReference type="EMBL" id="OCF26601.1"/>
    </source>
</evidence>
<evidence type="ECO:0000256" key="1">
    <source>
        <dbReference type="SAM" id="MobiDB-lite"/>
    </source>
</evidence>
<feature type="region of interest" description="Disordered" evidence="1">
    <location>
        <begin position="254"/>
        <end position="322"/>
    </location>
</feature>
<dbReference type="RefSeq" id="XP_019047671.1">
    <property type="nucleotide sequence ID" value="XM_019190923.1"/>
</dbReference>
<dbReference type="EMBL" id="CP144541">
    <property type="protein sequence ID" value="WVW78948.1"/>
    <property type="molecule type" value="Genomic_DNA"/>
</dbReference>
<reference evidence="3" key="2">
    <citation type="submission" date="2013-07" db="EMBL/GenBank/DDBJ databases">
        <authorList>
            <consortium name="The Broad Institute Genome Sequencing Platform"/>
            <person name="Cuomo C."/>
            <person name="Litvintseva A."/>
            <person name="Chen Y."/>
            <person name="Heitman J."/>
            <person name="Sun S."/>
            <person name="Springer D."/>
            <person name="Dromer F."/>
            <person name="Young S.K."/>
            <person name="Zeng Q."/>
            <person name="Gargeya S."/>
            <person name="Fitzgerald M."/>
            <person name="Abouelleil A."/>
            <person name="Alvarado L."/>
            <person name="Berlin A.M."/>
            <person name="Chapman S.B."/>
            <person name="Dewar J."/>
            <person name="Goldberg J."/>
            <person name="Griggs A."/>
            <person name="Gujja S."/>
            <person name="Hansen M."/>
            <person name="Howarth C."/>
            <person name="Imamovic A."/>
            <person name="Larimer J."/>
            <person name="McCowan C."/>
            <person name="Murphy C."/>
            <person name="Pearson M."/>
            <person name="Priest M."/>
            <person name="Roberts A."/>
            <person name="Saif S."/>
            <person name="Shea T."/>
            <person name="Sykes S."/>
            <person name="Wortman J."/>
            <person name="Nusbaum C."/>
            <person name="Birren B."/>
        </authorList>
    </citation>
    <scope>NUCLEOTIDE SEQUENCE</scope>
    <source>
        <strain evidence="3">CBS 10118</strain>
    </source>
</reference>
<dbReference type="GeneID" id="30208686"/>
<dbReference type="KEGG" id="kbi:30208686"/>
<sequence length="322" mass="35926">MQSTDPPAPYPQLYGEGTIHLGCRGSNYQPTNHSVILWCPKARRKDRPRVFGLSRSDVRTNMVHSLTEAIERKLNEICSESKAGKPWYMCNKVVTSVDLAEAMKSSLPSVVQDTARNYTYDGFKKDQISIQEIPNDKFDSFIKFRRNLWPKGIKGILALPEKSRSTINDEISEGGKLCTYGIINPKTMKSEADRNSTLMLLSKFAKDTEERIGRKPLSMALNLENRLIDRASEFSNLGYVIMNKDEIESFRSIMDPLPDVPSQTQAESGDSTGSTHGHVVEVSSPAVIENCSGSSHSTQASLDQRQSGQIESEIDDEQVSLM</sequence>
<accession>A0A1B9G6H4</accession>
<name>A0A1B9G6H4_9TREE</name>
<dbReference type="EMBL" id="KI894020">
    <property type="protein sequence ID" value="OCF26601.1"/>
    <property type="molecule type" value="Genomic_DNA"/>
</dbReference>
<organism evidence="2">
    <name type="scientific">Kwoniella bestiolae CBS 10118</name>
    <dbReference type="NCBI Taxonomy" id="1296100"/>
    <lineage>
        <taxon>Eukaryota</taxon>
        <taxon>Fungi</taxon>
        <taxon>Dikarya</taxon>
        <taxon>Basidiomycota</taxon>
        <taxon>Agaricomycotina</taxon>
        <taxon>Tremellomycetes</taxon>
        <taxon>Tremellales</taxon>
        <taxon>Cryptococcaceae</taxon>
        <taxon>Kwoniella</taxon>
    </lineage>
</organism>
<feature type="compositionally biased region" description="Acidic residues" evidence="1">
    <location>
        <begin position="312"/>
        <end position="322"/>
    </location>
</feature>
<dbReference type="OrthoDB" id="10571624at2759"/>
<keyword evidence="4" id="KW-1185">Reference proteome</keyword>
<dbReference type="Proteomes" id="UP000092730">
    <property type="component" value="Chromosome 1"/>
</dbReference>
<protein>
    <submittedName>
        <fullName evidence="2">Uncharacterized protein</fullName>
    </submittedName>
</protein>
<dbReference type="AlphaFoldDB" id="A0A1B9G6H4"/>
<reference evidence="2" key="3">
    <citation type="submission" date="2014-01" db="EMBL/GenBank/DDBJ databases">
        <title>Evolution of pathogenesis and genome organization in the Tremellales.</title>
        <authorList>
            <person name="Cuomo C."/>
            <person name="Litvintseva A."/>
            <person name="Heitman J."/>
            <person name="Chen Y."/>
            <person name="Sun S."/>
            <person name="Springer D."/>
            <person name="Dromer F."/>
            <person name="Young S."/>
            <person name="Zeng Q."/>
            <person name="Chapman S."/>
            <person name="Gujja S."/>
            <person name="Saif S."/>
            <person name="Birren B."/>
        </authorList>
    </citation>
    <scope>NUCLEOTIDE SEQUENCE</scope>
    <source>
        <strain evidence="2">CBS 10118</strain>
    </source>
</reference>
<reference evidence="3" key="4">
    <citation type="submission" date="2024-02" db="EMBL/GenBank/DDBJ databases">
        <title>Comparative genomics of Cryptococcus and Kwoniella reveals pathogenesis evolution and contrasting modes of karyotype evolution via chromosome fusion or intercentromeric recombination.</title>
        <authorList>
            <person name="Coelho M.A."/>
            <person name="David-Palma M."/>
            <person name="Shea T."/>
            <person name="Bowers K."/>
            <person name="McGinley-Smith S."/>
            <person name="Mohammad A.W."/>
            <person name="Gnirke A."/>
            <person name="Yurkov A.M."/>
            <person name="Nowrousian M."/>
            <person name="Sun S."/>
            <person name="Cuomo C.A."/>
            <person name="Heitman J."/>
        </authorList>
    </citation>
    <scope>NUCLEOTIDE SEQUENCE</scope>
    <source>
        <strain evidence="3">CBS 10118</strain>
    </source>
</reference>
<feature type="compositionally biased region" description="Polar residues" evidence="1">
    <location>
        <begin position="291"/>
        <end position="310"/>
    </location>
</feature>
<evidence type="ECO:0000313" key="3">
    <source>
        <dbReference type="EMBL" id="WVW78948.1"/>
    </source>
</evidence>
<evidence type="ECO:0000313" key="4">
    <source>
        <dbReference type="Proteomes" id="UP000092730"/>
    </source>
</evidence>
<gene>
    <name evidence="2" type="ORF">I302_04287</name>
    <name evidence="3" type="ORF">I302_100911</name>
</gene>
<feature type="compositionally biased region" description="Polar residues" evidence="1">
    <location>
        <begin position="261"/>
        <end position="275"/>
    </location>
</feature>
<proteinExistence type="predicted"/>
<reference evidence="2" key="1">
    <citation type="submission" date="2013-07" db="EMBL/GenBank/DDBJ databases">
        <title>The Genome Sequence of Cryptococcus bestiolae CBS10118.</title>
        <authorList>
            <consortium name="The Broad Institute Genome Sequencing Platform"/>
            <person name="Cuomo C."/>
            <person name="Litvintseva A."/>
            <person name="Chen Y."/>
            <person name="Heitman J."/>
            <person name="Sun S."/>
            <person name="Springer D."/>
            <person name="Dromer F."/>
            <person name="Young S.K."/>
            <person name="Zeng Q."/>
            <person name="Gargeya S."/>
            <person name="Fitzgerald M."/>
            <person name="Abouelleil A."/>
            <person name="Alvarado L."/>
            <person name="Berlin A.M."/>
            <person name="Chapman S.B."/>
            <person name="Dewar J."/>
            <person name="Goldberg J."/>
            <person name="Griggs A."/>
            <person name="Gujja S."/>
            <person name="Hansen M."/>
            <person name="Howarth C."/>
            <person name="Imamovic A."/>
            <person name="Larimer J."/>
            <person name="McCowan C."/>
            <person name="Murphy C."/>
            <person name="Pearson M."/>
            <person name="Priest M."/>
            <person name="Roberts A."/>
            <person name="Saif S."/>
            <person name="Shea T."/>
            <person name="Sykes S."/>
            <person name="Wortman J."/>
            <person name="Nusbaum C."/>
            <person name="Birren B."/>
        </authorList>
    </citation>
    <scope>NUCLEOTIDE SEQUENCE [LARGE SCALE GENOMIC DNA]</scope>
    <source>
        <strain evidence="2">CBS 10118</strain>
    </source>
</reference>
<dbReference type="VEuPathDB" id="FungiDB:I302_04287"/>